<reference evidence="2" key="2">
    <citation type="submission" date="2020-09" db="EMBL/GenBank/DDBJ databases">
        <authorList>
            <person name="Sun Q."/>
            <person name="Kim S."/>
        </authorList>
    </citation>
    <scope>NUCLEOTIDE SEQUENCE</scope>
    <source>
        <strain evidence="2">KCTC 12113</strain>
    </source>
</reference>
<dbReference type="CDD" id="cd02966">
    <property type="entry name" value="TlpA_like_family"/>
    <property type="match status" value="1"/>
</dbReference>
<dbReference type="AlphaFoldDB" id="A0A918MIH4"/>
<reference evidence="2" key="1">
    <citation type="journal article" date="2014" name="Int. J. Syst. Evol. Microbiol.">
        <title>Complete genome sequence of Corynebacterium casei LMG S-19264T (=DSM 44701T), isolated from a smear-ripened cheese.</title>
        <authorList>
            <consortium name="US DOE Joint Genome Institute (JGI-PGF)"/>
            <person name="Walter F."/>
            <person name="Albersmeier A."/>
            <person name="Kalinowski J."/>
            <person name="Ruckert C."/>
        </authorList>
    </citation>
    <scope>NUCLEOTIDE SEQUENCE</scope>
    <source>
        <strain evidence="2">KCTC 12113</strain>
    </source>
</reference>
<comment type="caution">
    <text evidence="2">The sequence shown here is derived from an EMBL/GenBank/DDBJ whole genome shotgun (WGS) entry which is preliminary data.</text>
</comment>
<dbReference type="EMBL" id="BMWP01000003">
    <property type="protein sequence ID" value="GGW24320.1"/>
    <property type="molecule type" value="Genomic_DNA"/>
</dbReference>
<dbReference type="PANTHER" id="PTHR42852:SF13">
    <property type="entry name" value="PROTEIN DIPZ"/>
    <property type="match status" value="1"/>
</dbReference>
<evidence type="ECO:0000313" key="3">
    <source>
        <dbReference type="Proteomes" id="UP000634668"/>
    </source>
</evidence>
<dbReference type="PANTHER" id="PTHR42852">
    <property type="entry name" value="THIOL:DISULFIDE INTERCHANGE PROTEIN DSBE"/>
    <property type="match status" value="1"/>
</dbReference>
<dbReference type="InterPro" id="IPR012336">
    <property type="entry name" value="Thioredoxin-like_fold"/>
</dbReference>
<dbReference type="InterPro" id="IPR050553">
    <property type="entry name" value="Thioredoxin_ResA/DsbE_sf"/>
</dbReference>
<sequence>MDSIPLDFKGVTPDSVFIGYIELVNEKLLKKVGGNSGFFNRNYGDFKSTIYCLSGYKNGKQFYVVDANHNKDFSDDKFIEFDKKLAHDKKSMPQFLDRFPDVRIIVDKLAENKIYRDTIIISLYPDANYFTYPDKFTPDNKERLKRDLLLAAAFKDYHHGTFVTSNKEYEVAINKYGFKEPYFIFKKKKDDFPEFNSLEREEYIVFDTIQLENDYFKIDSIQYSPPSLKLKHLNIEKLSTGFRKGDISKNYNLEGIYDNNSTFRNLLYRKKLLLIDFWGTWCIPCRKLTPELVALNKEYGRDLGLVSLAFEQDVEPVREYVSVNKMNWYHGIIRGVPKSAKKPKIISDLRIEAYPTFIILDSDLKIVFRGNGNNFNEMTDFIKEFLTE</sequence>
<keyword evidence="3" id="KW-1185">Reference proteome</keyword>
<feature type="domain" description="Thioredoxin" evidence="1">
    <location>
        <begin position="242"/>
        <end position="387"/>
    </location>
</feature>
<dbReference type="Pfam" id="PF13905">
    <property type="entry name" value="Thioredoxin_8"/>
    <property type="match status" value="1"/>
</dbReference>
<dbReference type="Gene3D" id="3.40.30.10">
    <property type="entry name" value="Glutaredoxin"/>
    <property type="match status" value="1"/>
</dbReference>
<dbReference type="SUPFAM" id="SSF52833">
    <property type="entry name" value="Thioredoxin-like"/>
    <property type="match status" value="1"/>
</dbReference>
<dbReference type="PROSITE" id="PS51352">
    <property type="entry name" value="THIOREDOXIN_2"/>
    <property type="match status" value="1"/>
</dbReference>
<protein>
    <recommendedName>
        <fullName evidence="1">Thioredoxin domain-containing protein</fullName>
    </recommendedName>
</protein>
<dbReference type="InterPro" id="IPR036249">
    <property type="entry name" value="Thioredoxin-like_sf"/>
</dbReference>
<evidence type="ECO:0000313" key="2">
    <source>
        <dbReference type="EMBL" id="GGW24320.1"/>
    </source>
</evidence>
<organism evidence="2 3">
    <name type="scientific">Arenibacter certesii</name>
    <dbReference type="NCBI Taxonomy" id="228955"/>
    <lineage>
        <taxon>Bacteria</taxon>
        <taxon>Pseudomonadati</taxon>
        <taxon>Bacteroidota</taxon>
        <taxon>Flavobacteriia</taxon>
        <taxon>Flavobacteriales</taxon>
        <taxon>Flavobacteriaceae</taxon>
        <taxon>Arenibacter</taxon>
    </lineage>
</organism>
<accession>A0A918MIH4</accession>
<dbReference type="InterPro" id="IPR013766">
    <property type="entry name" value="Thioredoxin_domain"/>
</dbReference>
<proteinExistence type="predicted"/>
<name>A0A918MIH4_9FLAO</name>
<dbReference type="Proteomes" id="UP000634668">
    <property type="component" value="Unassembled WGS sequence"/>
</dbReference>
<gene>
    <name evidence="2" type="ORF">GCM10007383_05910</name>
</gene>
<evidence type="ECO:0000259" key="1">
    <source>
        <dbReference type="PROSITE" id="PS51352"/>
    </source>
</evidence>